<dbReference type="Proteomes" id="UP000601597">
    <property type="component" value="Unassembled WGS sequence"/>
</dbReference>
<dbReference type="PROSITE" id="PS01124">
    <property type="entry name" value="HTH_ARAC_FAMILY_2"/>
    <property type="match status" value="1"/>
</dbReference>
<comment type="caution">
    <text evidence="6">The sequence shown here is derived from an EMBL/GenBank/DDBJ whole genome shotgun (WGS) entry which is preliminary data.</text>
</comment>
<dbReference type="PANTHER" id="PTHR46796:SF10">
    <property type="entry name" value="TRANSCRIPTIONAL ACTIVATOR FEAR"/>
    <property type="match status" value="1"/>
</dbReference>
<evidence type="ECO:0000256" key="1">
    <source>
        <dbReference type="ARBA" id="ARBA00023015"/>
    </source>
</evidence>
<evidence type="ECO:0000313" key="7">
    <source>
        <dbReference type="Proteomes" id="UP000601597"/>
    </source>
</evidence>
<dbReference type="SUPFAM" id="SSF46689">
    <property type="entry name" value="Homeodomain-like"/>
    <property type="match status" value="2"/>
</dbReference>
<keyword evidence="3" id="KW-0804">Transcription</keyword>
<evidence type="ECO:0000256" key="2">
    <source>
        <dbReference type="ARBA" id="ARBA00023125"/>
    </source>
</evidence>
<evidence type="ECO:0000313" key="6">
    <source>
        <dbReference type="EMBL" id="GGY64411.1"/>
    </source>
</evidence>
<dbReference type="InterPro" id="IPR009057">
    <property type="entry name" value="Homeodomain-like_sf"/>
</dbReference>
<organism evidence="6 7">
    <name type="scientific">Marinobacter zhanjiangensis</name>
    <dbReference type="NCBI Taxonomy" id="578215"/>
    <lineage>
        <taxon>Bacteria</taxon>
        <taxon>Pseudomonadati</taxon>
        <taxon>Pseudomonadota</taxon>
        <taxon>Gammaproteobacteria</taxon>
        <taxon>Pseudomonadales</taxon>
        <taxon>Marinobacteraceae</taxon>
        <taxon>Marinobacter</taxon>
    </lineage>
</organism>
<keyword evidence="1" id="KW-0805">Transcription regulation</keyword>
<evidence type="ECO:0000256" key="3">
    <source>
        <dbReference type="ARBA" id="ARBA00023163"/>
    </source>
</evidence>
<protein>
    <submittedName>
        <fullName evidence="6">Proline utilization regulator</fullName>
    </submittedName>
</protein>
<gene>
    <name evidence="6" type="primary">pruR</name>
    <name evidence="6" type="ORF">GCM10007071_08850</name>
</gene>
<dbReference type="PANTHER" id="PTHR46796">
    <property type="entry name" value="HTH-TYPE TRANSCRIPTIONAL ACTIVATOR RHAS-RELATED"/>
    <property type="match status" value="1"/>
</dbReference>
<dbReference type="InterPro" id="IPR011051">
    <property type="entry name" value="RmlC_Cupin_sf"/>
</dbReference>
<name>A0ABQ3AUC6_9GAMM</name>
<dbReference type="EMBL" id="BMXV01000002">
    <property type="protein sequence ID" value="GGY64411.1"/>
    <property type="molecule type" value="Genomic_DNA"/>
</dbReference>
<dbReference type="InterPro" id="IPR050204">
    <property type="entry name" value="AraC_XylS_family_regulators"/>
</dbReference>
<dbReference type="Gene3D" id="2.60.120.10">
    <property type="entry name" value="Jelly Rolls"/>
    <property type="match status" value="1"/>
</dbReference>
<dbReference type="Gene3D" id="1.10.10.60">
    <property type="entry name" value="Homeodomain-like"/>
    <property type="match status" value="2"/>
</dbReference>
<comment type="function">
    <text evidence="4">Regulatory protein of the TOL plasmid xyl operons. XylS activates the xylXYZLTEGFJQKIH operon required for the degradation of toluene, m-xylene and p-xylene.</text>
</comment>
<dbReference type="SMART" id="SM00342">
    <property type="entry name" value="HTH_ARAC"/>
    <property type="match status" value="1"/>
</dbReference>
<dbReference type="InterPro" id="IPR014710">
    <property type="entry name" value="RmlC-like_jellyroll"/>
</dbReference>
<evidence type="ECO:0000259" key="5">
    <source>
        <dbReference type="PROSITE" id="PS01124"/>
    </source>
</evidence>
<reference evidence="7" key="1">
    <citation type="journal article" date="2019" name="Int. J. Syst. Evol. Microbiol.">
        <title>The Global Catalogue of Microorganisms (GCM) 10K type strain sequencing project: providing services to taxonomists for standard genome sequencing and annotation.</title>
        <authorList>
            <consortium name="The Broad Institute Genomics Platform"/>
            <consortium name="The Broad Institute Genome Sequencing Center for Infectious Disease"/>
            <person name="Wu L."/>
            <person name="Ma J."/>
        </authorList>
    </citation>
    <scope>NUCLEOTIDE SEQUENCE [LARGE SCALE GENOMIC DNA]</scope>
    <source>
        <strain evidence="7">KCTC 22280</strain>
    </source>
</reference>
<dbReference type="Pfam" id="PF12833">
    <property type="entry name" value="HTH_18"/>
    <property type="match status" value="1"/>
</dbReference>
<evidence type="ECO:0000256" key="4">
    <source>
        <dbReference type="ARBA" id="ARBA00037345"/>
    </source>
</evidence>
<accession>A0ABQ3AUC6</accession>
<keyword evidence="2" id="KW-0238">DNA-binding</keyword>
<dbReference type="InterPro" id="IPR018060">
    <property type="entry name" value="HTH_AraC"/>
</dbReference>
<proteinExistence type="predicted"/>
<feature type="domain" description="HTH araC/xylS-type" evidence="5">
    <location>
        <begin position="167"/>
        <end position="265"/>
    </location>
</feature>
<dbReference type="SUPFAM" id="SSF51182">
    <property type="entry name" value="RmlC-like cupins"/>
    <property type="match status" value="1"/>
</dbReference>
<sequence>MSGQRRESIMLSARLQTLPEFTHQHRHDHHQAVVGVYGRAEVNVDGREGRLDTWRACLVPADIPHEFSGGLENQVLVINMDSWHPQPGEPHYQDFLAIRRLFRKPVVIGLDTHLQQLVQVSATEIRRSSADLGIRDHLATAILLALSDRLEKGAETVPLRRAGLDPEHLRRFVLENLNERITVEDLAAQACLSQSRFHELFRETMATSPYRFLLNTRLDEACQLLRTTSLSVADISSRTGFSSQSAFTTALRKHRGHTPTQLRGRL</sequence>
<keyword evidence="7" id="KW-1185">Reference proteome</keyword>